<gene>
    <name evidence="1" type="ORF">SAMN04490356_0889</name>
</gene>
<dbReference type="RefSeq" id="WP_143059749.1">
    <property type="nucleotide sequence ID" value="NZ_FNST01000002.1"/>
</dbReference>
<protein>
    <submittedName>
        <fullName evidence="1">Uncharacterized protein</fullName>
    </submittedName>
</protein>
<dbReference type="AlphaFoldDB" id="A0A1H4KQV3"/>
<organism evidence="1 2">
    <name type="scientific">Streptomyces melanosporofaciens</name>
    <dbReference type="NCBI Taxonomy" id="67327"/>
    <lineage>
        <taxon>Bacteria</taxon>
        <taxon>Bacillati</taxon>
        <taxon>Actinomycetota</taxon>
        <taxon>Actinomycetes</taxon>
        <taxon>Kitasatosporales</taxon>
        <taxon>Streptomycetaceae</taxon>
        <taxon>Streptomyces</taxon>
        <taxon>Streptomyces violaceusniger group</taxon>
    </lineage>
</organism>
<proteinExistence type="predicted"/>
<reference evidence="2" key="1">
    <citation type="submission" date="2016-10" db="EMBL/GenBank/DDBJ databases">
        <authorList>
            <person name="Varghese N."/>
            <person name="Submissions S."/>
        </authorList>
    </citation>
    <scope>NUCLEOTIDE SEQUENCE [LARGE SCALE GENOMIC DNA]</scope>
    <source>
        <strain evidence="2">DSM 40318</strain>
    </source>
</reference>
<name>A0A1H4KQV3_STRMJ</name>
<evidence type="ECO:0000313" key="1">
    <source>
        <dbReference type="EMBL" id="SEB60478.1"/>
    </source>
</evidence>
<dbReference type="Proteomes" id="UP000198609">
    <property type="component" value="Unassembled WGS sequence"/>
</dbReference>
<evidence type="ECO:0000313" key="2">
    <source>
        <dbReference type="Proteomes" id="UP000198609"/>
    </source>
</evidence>
<keyword evidence="2" id="KW-1185">Reference proteome</keyword>
<accession>A0A1H4KQV3</accession>
<dbReference type="EMBL" id="FNST01000002">
    <property type="protein sequence ID" value="SEB60478.1"/>
    <property type="molecule type" value="Genomic_DNA"/>
</dbReference>
<sequence length="135" mass="15374">METASAIELVNDVIYKSGWTFTACDHTKRFESTIVVRVDYPARNSNRDQAAAGYPQEITTYAEFPLVVKDRTDEDLYAALLEIVMSIEEHEAREFLRVRPTGWAPFHPHRATGMRRWAARNGNTDLLADLQFGIA</sequence>